<evidence type="ECO:0000256" key="2">
    <source>
        <dbReference type="ARBA" id="ARBA00004377"/>
    </source>
</evidence>
<evidence type="ECO:0000256" key="8">
    <source>
        <dbReference type="ARBA" id="ARBA00022519"/>
    </source>
</evidence>
<comment type="similarity">
    <text evidence="4 15">Belongs to the AcsB/BcsB family.</text>
</comment>
<reference evidence="16 17" key="1">
    <citation type="submission" date="2020-07" db="EMBL/GenBank/DDBJ databases">
        <title>Pusillimonas sp. nov., isolated from poultry manure in Taiwan.</title>
        <authorList>
            <person name="Lin S.-Y."/>
            <person name="Tang Y.-S."/>
            <person name="Young C.-C."/>
        </authorList>
    </citation>
    <scope>NUCLEOTIDE SEQUENCE [LARGE SCALE GENOMIC DNA]</scope>
    <source>
        <strain evidence="16 17">CC-YST705</strain>
    </source>
</reference>
<comment type="pathway">
    <text evidence="3 15">Glycan metabolism; bacterial cellulose biosynthesis.</text>
</comment>
<dbReference type="PANTHER" id="PTHR39083">
    <property type="entry name" value="CYCLIC DI-GMP-BINDING PROTEIN"/>
    <property type="match status" value="1"/>
</dbReference>
<protein>
    <recommendedName>
        <fullName evidence="6 15">Cyclic di-GMP-binding protein</fullName>
    </recommendedName>
    <alternativeName>
        <fullName evidence="14 15">Cellulose synthase regulatory subunit</fullName>
    </alternativeName>
</protein>
<proteinExistence type="inferred from homology"/>
<dbReference type="EMBL" id="JACDXW010000006">
    <property type="protein sequence ID" value="MCB5364539.1"/>
    <property type="molecule type" value="Genomic_DNA"/>
</dbReference>
<dbReference type="NCBIfam" id="NF008323">
    <property type="entry name" value="PRK11114.1-1"/>
    <property type="match status" value="1"/>
</dbReference>
<accession>A0ABS8CG54</accession>
<evidence type="ECO:0000256" key="7">
    <source>
        <dbReference type="ARBA" id="ARBA00022475"/>
    </source>
</evidence>
<evidence type="ECO:0000256" key="14">
    <source>
        <dbReference type="ARBA" id="ARBA00033444"/>
    </source>
</evidence>
<evidence type="ECO:0000256" key="12">
    <source>
        <dbReference type="ARBA" id="ARBA00022989"/>
    </source>
</evidence>
<keyword evidence="17" id="KW-1185">Reference proteome</keyword>
<comment type="caution">
    <text evidence="16">The sequence shown here is derived from an EMBL/GenBank/DDBJ whole genome shotgun (WGS) entry which is preliminary data.</text>
</comment>
<dbReference type="PRINTS" id="PR01440">
    <property type="entry name" value="CELLSNTHASEB"/>
</dbReference>
<evidence type="ECO:0000256" key="10">
    <source>
        <dbReference type="ARBA" id="ARBA00022692"/>
    </source>
</evidence>
<evidence type="ECO:0000256" key="9">
    <source>
        <dbReference type="ARBA" id="ARBA00022636"/>
    </source>
</evidence>
<keyword evidence="12 15" id="KW-1133">Transmembrane helix</keyword>
<sequence>MITDFIKTPRAEASMTHRHLVPHSRLERKSLSALLAGWCMLAMALSSPASAEPSQSAEALEQVQAVEELEIVPAFVPNRTLSFKELGARYPLNLRGVDASNSLPFNIRSDEIVKGARVSLNYAYSPALLSDLSHINVLINDEVAATIPVPRDTAGVNLQRMVELPSHLITANNQLRLQLIGHYTLECEDPLHSSLWANISNHSTLDLAVDPLLLPNDLALLPVPFFDPRDERRLTLPFVFSGVADNQVLEGAGALASWFGALAGSRGASFPAAKDMAPASGNAIVLVNGAAQARHFYDVALTGPTLAVVANPQDPSGKLLLVMGRDGNELKQAALALAGGNQTFSGQAAVITQLAALKPRVPYDAPNWLRTDRPVSFGEITDEKKMNVTGYSPDLIRLNVRVPPDLFGWREDRVPIHLKYRYTPQPTSVNSSLLFSVDDLFVKSMPLFSLDNLYHGESVRAQVLPDESLPSETMIRVPLETLLSRAQLQFRYMYDYIKQGECRDIIIDNVRGYIDPESTIDLTAYPHYKAMPDLASFAESGWPFTRLADLSETAVVLDANASTPELTTYLDLMGMMGESTGYPALAVTITQPQQIDNVSDKDILVITGGTDQPLLKQWADTLTGNYTSQDGKRFGTSDLIYKTLNWQNPNPRYNEEAQRALLAYDSDGVNAIVAGFESPISTGRSVVLVASNKPEGLDSASAAIRAEPGFETGIAGSLSIIRDKRVDPLIADQTYYMGQLGFFKRIQWMLDPYLPHKPWVAILIGVLVLLLLVWLVAALIRRLLRGRRATRSDS</sequence>
<evidence type="ECO:0000256" key="3">
    <source>
        <dbReference type="ARBA" id="ARBA00005186"/>
    </source>
</evidence>
<keyword evidence="8 15" id="KW-0997">Cell inner membrane</keyword>
<feature type="transmembrane region" description="Helical" evidence="15">
    <location>
        <begin position="759"/>
        <end position="780"/>
    </location>
</feature>
<evidence type="ECO:0000256" key="11">
    <source>
        <dbReference type="ARBA" id="ARBA00022916"/>
    </source>
</evidence>
<comment type="subunit">
    <text evidence="5 15">Tightly associated with the cellulose synthase catalytic subunit.</text>
</comment>
<keyword evidence="9 15" id="KW-0973">c-di-GMP</keyword>
<evidence type="ECO:0000256" key="4">
    <source>
        <dbReference type="ARBA" id="ARBA00010714"/>
    </source>
</evidence>
<dbReference type="Pfam" id="PF03170">
    <property type="entry name" value="BcsB"/>
    <property type="match status" value="1"/>
</dbReference>
<gene>
    <name evidence="16" type="ORF">H0484_12360</name>
</gene>
<evidence type="ECO:0000256" key="5">
    <source>
        <dbReference type="ARBA" id="ARBA00011437"/>
    </source>
</evidence>
<dbReference type="Gene3D" id="2.60.120.260">
    <property type="entry name" value="Galactose-binding domain-like"/>
    <property type="match status" value="2"/>
</dbReference>
<evidence type="ECO:0000256" key="1">
    <source>
        <dbReference type="ARBA" id="ARBA00002057"/>
    </source>
</evidence>
<evidence type="ECO:0000313" key="16">
    <source>
        <dbReference type="EMBL" id="MCB5364539.1"/>
    </source>
</evidence>
<evidence type="ECO:0000256" key="15">
    <source>
        <dbReference type="RuleBase" id="RU365021"/>
    </source>
</evidence>
<dbReference type="InterPro" id="IPR003920">
    <property type="entry name" value="Cell_synth_B"/>
</dbReference>
<evidence type="ECO:0000256" key="6">
    <source>
        <dbReference type="ARBA" id="ARBA00021844"/>
    </source>
</evidence>
<evidence type="ECO:0000313" key="17">
    <source>
        <dbReference type="Proteomes" id="UP000776983"/>
    </source>
</evidence>
<keyword evidence="11 15" id="KW-0135">Cellulose biosynthesis</keyword>
<keyword evidence="13 15" id="KW-0472">Membrane</keyword>
<dbReference type="Proteomes" id="UP000776983">
    <property type="component" value="Unassembled WGS sequence"/>
</dbReference>
<dbReference type="InterPro" id="IPR018513">
    <property type="entry name" value="Cell_synthase_bac"/>
</dbReference>
<organism evidence="16 17">
    <name type="scientific">Mesopusillimonas faecipullorum</name>
    <dbReference type="NCBI Taxonomy" id="2755040"/>
    <lineage>
        <taxon>Bacteria</taxon>
        <taxon>Pseudomonadati</taxon>
        <taxon>Pseudomonadota</taxon>
        <taxon>Betaproteobacteria</taxon>
        <taxon>Burkholderiales</taxon>
        <taxon>Alcaligenaceae</taxon>
        <taxon>Mesopusillimonas</taxon>
    </lineage>
</organism>
<dbReference type="NCBIfam" id="NF008330">
    <property type="entry name" value="PRK11114.2-4"/>
    <property type="match status" value="1"/>
</dbReference>
<name>A0ABS8CG54_9BURK</name>
<keyword evidence="7 15" id="KW-1003">Cell membrane</keyword>
<keyword evidence="10 15" id="KW-0812">Transmembrane</keyword>
<evidence type="ECO:0000256" key="13">
    <source>
        <dbReference type="ARBA" id="ARBA00023136"/>
    </source>
</evidence>
<comment type="function">
    <text evidence="1 15">Binds the cellulose synthase activator, bis-(3'-5') cyclic diguanylic acid (c-di-GMP).</text>
</comment>
<comment type="subcellular location">
    <subcellularLocation>
        <location evidence="2">Cell inner membrane</location>
        <topology evidence="2">Single-pass membrane protein</topology>
    </subcellularLocation>
</comment>
<dbReference type="PANTHER" id="PTHR39083:SF1">
    <property type="entry name" value="CYCLIC DI-GMP-BINDING PROTEIN"/>
    <property type="match status" value="1"/>
</dbReference>